<organism evidence="1">
    <name type="scientific">Arundo donax</name>
    <name type="common">Giant reed</name>
    <name type="synonym">Donax arundinaceus</name>
    <dbReference type="NCBI Taxonomy" id="35708"/>
    <lineage>
        <taxon>Eukaryota</taxon>
        <taxon>Viridiplantae</taxon>
        <taxon>Streptophyta</taxon>
        <taxon>Embryophyta</taxon>
        <taxon>Tracheophyta</taxon>
        <taxon>Spermatophyta</taxon>
        <taxon>Magnoliopsida</taxon>
        <taxon>Liliopsida</taxon>
        <taxon>Poales</taxon>
        <taxon>Poaceae</taxon>
        <taxon>PACMAD clade</taxon>
        <taxon>Arundinoideae</taxon>
        <taxon>Arundineae</taxon>
        <taxon>Arundo</taxon>
    </lineage>
</organism>
<dbReference type="AlphaFoldDB" id="A0A0A9A011"/>
<protein>
    <submittedName>
        <fullName evidence="1">Uncharacterized protein</fullName>
    </submittedName>
</protein>
<dbReference type="EMBL" id="GBRH01253474">
    <property type="protein sequence ID" value="JAD44421.1"/>
    <property type="molecule type" value="Transcribed_RNA"/>
</dbReference>
<proteinExistence type="predicted"/>
<accession>A0A0A9A011</accession>
<evidence type="ECO:0000313" key="1">
    <source>
        <dbReference type="EMBL" id="JAD44421.1"/>
    </source>
</evidence>
<sequence>MISTSGHEGSESMSKESDKDRFHGYLKSCWCKACEILQKLAIDEDNCRVMTNTHGTSNLQQNPHRPS</sequence>
<reference evidence="1" key="1">
    <citation type="submission" date="2014-09" db="EMBL/GenBank/DDBJ databases">
        <authorList>
            <person name="Magalhaes I.L.F."/>
            <person name="Oliveira U."/>
            <person name="Santos F.R."/>
            <person name="Vidigal T.H.D.A."/>
            <person name="Brescovit A.D."/>
            <person name="Santos A.J."/>
        </authorList>
    </citation>
    <scope>NUCLEOTIDE SEQUENCE</scope>
    <source>
        <tissue evidence="1">Shoot tissue taken approximately 20 cm above the soil surface</tissue>
    </source>
</reference>
<reference evidence="1" key="2">
    <citation type="journal article" date="2015" name="Data Brief">
        <title>Shoot transcriptome of the giant reed, Arundo donax.</title>
        <authorList>
            <person name="Barrero R.A."/>
            <person name="Guerrero F.D."/>
            <person name="Moolhuijzen P."/>
            <person name="Goolsby J.A."/>
            <person name="Tidwell J."/>
            <person name="Bellgard S.E."/>
            <person name="Bellgard M.I."/>
        </authorList>
    </citation>
    <scope>NUCLEOTIDE SEQUENCE</scope>
    <source>
        <tissue evidence="1">Shoot tissue taken approximately 20 cm above the soil surface</tissue>
    </source>
</reference>
<name>A0A0A9A011_ARUDO</name>